<dbReference type="PANTHER" id="PTHR47359">
    <property type="entry name" value="PEPTIDOGLYCAN DL-ENDOPEPTIDASE CWLO"/>
    <property type="match status" value="1"/>
</dbReference>
<name>A0ABW0ZSI2_9ACTN</name>
<evidence type="ECO:0000256" key="5">
    <source>
        <dbReference type="SAM" id="MobiDB-lite"/>
    </source>
</evidence>
<dbReference type="SUPFAM" id="SSF54001">
    <property type="entry name" value="Cysteine proteinases"/>
    <property type="match status" value="1"/>
</dbReference>
<gene>
    <name evidence="8" type="ORF">ACFPZN_04315</name>
</gene>
<keyword evidence="3" id="KW-0378">Hydrolase</keyword>
<dbReference type="InterPro" id="IPR000064">
    <property type="entry name" value="NLP_P60_dom"/>
</dbReference>
<protein>
    <recommendedName>
        <fullName evidence="7">NlpC/P60 domain-containing protein</fullName>
    </recommendedName>
</protein>
<dbReference type="PROSITE" id="PS51935">
    <property type="entry name" value="NLPC_P60"/>
    <property type="match status" value="1"/>
</dbReference>
<feature type="region of interest" description="Disordered" evidence="5">
    <location>
        <begin position="430"/>
        <end position="455"/>
    </location>
</feature>
<organism evidence="8 9">
    <name type="scientific">Actinomadura rugatobispora</name>
    <dbReference type="NCBI Taxonomy" id="1994"/>
    <lineage>
        <taxon>Bacteria</taxon>
        <taxon>Bacillati</taxon>
        <taxon>Actinomycetota</taxon>
        <taxon>Actinomycetes</taxon>
        <taxon>Streptosporangiales</taxon>
        <taxon>Thermomonosporaceae</taxon>
        <taxon>Actinomadura</taxon>
    </lineage>
</organism>
<accession>A0ABW0ZSI2</accession>
<dbReference type="PANTHER" id="PTHR47359:SF3">
    <property type="entry name" value="NLP_P60 DOMAIN-CONTAINING PROTEIN-RELATED"/>
    <property type="match status" value="1"/>
</dbReference>
<reference evidence="9" key="1">
    <citation type="journal article" date="2019" name="Int. J. Syst. Evol. Microbiol.">
        <title>The Global Catalogue of Microorganisms (GCM) 10K type strain sequencing project: providing services to taxonomists for standard genome sequencing and annotation.</title>
        <authorList>
            <consortium name="The Broad Institute Genomics Platform"/>
            <consortium name="The Broad Institute Genome Sequencing Center for Infectious Disease"/>
            <person name="Wu L."/>
            <person name="Ma J."/>
        </authorList>
    </citation>
    <scope>NUCLEOTIDE SEQUENCE [LARGE SCALE GENOMIC DNA]</scope>
    <source>
        <strain evidence="9">KCTC 42087</strain>
    </source>
</reference>
<comment type="caution">
    <text evidence="8">The sequence shown here is derived from an EMBL/GenBank/DDBJ whole genome shotgun (WGS) entry which is preliminary data.</text>
</comment>
<feature type="region of interest" description="Disordered" evidence="5">
    <location>
        <begin position="65"/>
        <end position="116"/>
    </location>
</feature>
<feature type="transmembrane region" description="Helical" evidence="6">
    <location>
        <begin position="354"/>
        <end position="378"/>
    </location>
</feature>
<feature type="transmembrane region" description="Helical" evidence="6">
    <location>
        <begin position="309"/>
        <end position="333"/>
    </location>
</feature>
<feature type="compositionally biased region" description="Basic and acidic residues" evidence="5">
    <location>
        <begin position="65"/>
        <end position="97"/>
    </location>
</feature>
<feature type="domain" description="NlpC/P60" evidence="7">
    <location>
        <begin position="953"/>
        <end position="1083"/>
    </location>
</feature>
<keyword evidence="6" id="KW-0812">Transmembrane</keyword>
<evidence type="ECO:0000256" key="3">
    <source>
        <dbReference type="ARBA" id="ARBA00022801"/>
    </source>
</evidence>
<evidence type="ECO:0000313" key="9">
    <source>
        <dbReference type="Proteomes" id="UP001596074"/>
    </source>
</evidence>
<keyword evidence="2" id="KW-0645">Protease</keyword>
<feature type="compositionally biased region" description="Basic and acidic residues" evidence="5">
    <location>
        <begin position="442"/>
        <end position="455"/>
    </location>
</feature>
<evidence type="ECO:0000256" key="4">
    <source>
        <dbReference type="ARBA" id="ARBA00022807"/>
    </source>
</evidence>
<dbReference type="InterPro" id="IPR051794">
    <property type="entry name" value="PG_Endopeptidase_C40"/>
</dbReference>
<dbReference type="EMBL" id="JBHSON010000004">
    <property type="protein sequence ID" value="MFC5744834.1"/>
    <property type="molecule type" value="Genomic_DNA"/>
</dbReference>
<evidence type="ECO:0000256" key="1">
    <source>
        <dbReference type="ARBA" id="ARBA00007074"/>
    </source>
</evidence>
<sequence>MADRTVSVRLRADVTAFIAAMRAAERAVNRFGDEAERNANRARVSFEQQRGGADRLERELRRLMETQRQQSEESRQQSEETRRNSDETRRSTEENDRNTQSQNRNRRSTEQATRGLTAQRGTLVSLITLAGSAGAAAVSAAVAFGAFATVAAPAVYRVVSAQEDLAENWSKLSAEERVSAIQVRALTQEYRALAKSYEPQALGAFNSMISTARGLLPQIATLVGGTSGSIQTFINRINEFVSDRVGGEFLAWAGREAPRALDVLGGTLVTAGDTALDLLQDIEPLGIGLLQLTHGTLSAINAVANLNPMLAQFAVSALLLRAPLLGVANMVGGTRDRMRAFSAANAGASRSAKILHGVMAAGPALYVAAGAALVLFAIHVANAKTETDKLIEGLKIQHRATGNNLQGYQSLRNELQTRYVNAVRAADEAQRKSVKTAQSSKEGTDGARQSAERMRDAQKRLKEEIEATDAKIQTINRAANILGIRYGVTADQARRMADAAGVDLSTALDGTGKITNQAAAKLDRYRAAVELANQPMKQMAFALQDAGNKALTLTDRLKALQAAFEAQFTPSIAAYQATTQLKEGFRTLAEQMSKAKGSMDGSSAASLQLRNAFAQQLTTLQQLHTSTFQLTGDTNRANAAVNQYLPVLYALAGGNREARAQVDALARVTGFNINQTNISKQAFITQASAMLGSKASAEALWRAYVRLTGATTSGTTAVTGYIDRVRAAANEERTKAARTHGAATAQGVFNTKIRDALPVLYALAGNNRAARAQVDALARSTGHAAGVTNTSREAFLRAAAAMKIGRDRAEALWRELNKIKNRDAHVSVTAQGSWHAKQQQQWAGRYHGGPIYASVPGATRARDSVPAMLRVDEHVWTPEEVDAVGGHAAMYRLRAMARAGQLQGYARGGKVSLSNDRRSTPRVVGDVVEPINVGVAGMIASIAKVFAAAYKKMMSGGGVVAAARSQIGVPYSWGGGGPGGPSRGIGRGAGTVGFDCSGLTEYAWWRGRRVSIGGVTYSQYPNSTPTGRRPGALGFPHMNHVVLASDKPGYIIEAPYTGARVREVRSSRGYEWRWPKGAGKAKGGPVTEHERRLGRRFVDSSGGPFIVEAKTLEIAGDPGGMGIAGYGAGGWVSGRPGHDRTLVRATAGEYVINRRRAAEHPGLVEAVNAGRVGEAMVRPTIRASAAVAGGGAGAGGGRGAGNLTVVLQMENHGVIGSRIEAENWLAKGLESLRRQGRLPVQPSGRG</sequence>
<dbReference type="Proteomes" id="UP001596074">
    <property type="component" value="Unassembled WGS sequence"/>
</dbReference>
<dbReference type="SUPFAM" id="SSF58104">
    <property type="entry name" value="Methyl-accepting chemotaxis protein (MCP) signaling domain"/>
    <property type="match status" value="1"/>
</dbReference>
<evidence type="ECO:0000259" key="7">
    <source>
        <dbReference type="PROSITE" id="PS51935"/>
    </source>
</evidence>
<dbReference type="InterPro" id="IPR038765">
    <property type="entry name" value="Papain-like_cys_pep_sf"/>
</dbReference>
<keyword evidence="4" id="KW-0788">Thiol protease</keyword>
<proteinExistence type="inferred from homology"/>
<dbReference type="Gene3D" id="3.90.1720.10">
    <property type="entry name" value="endopeptidase domain like (from Nostoc punctiforme)"/>
    <property type="match status" value="1"/>
</dbReference>
<keyword evidence="6" id="KW-0472">Membrane</keyword>
<evidence type="ECO:0000256" key="6">
    <source>
        <dbReference type="SAM" id="Phobius"/>
    </source>
</evidence>
<keyword evidence="9" id="KW-1185">Reference proteome</keyword>
<dbReference type="RefSeq" id="WP_378280341.1">
    <property type="nucleotide sequence ID" value="NZ_JBHSON010000004.1"/>
</dbReference>
<evidence type="ECO:0000313" key="8">
    <source>
        <dbReference type="EMBL" id="MFC5744834.1"/>
    </source>
</evidence>
<comment type="similarity">
    <text evidence="1">Belongs to the peptidase C40 family.</text>
</comment>
<keyword evidence="6" id="KW-1133">Transmembrane helix</keyword>
<evidence type="ECO:0000256" key="2">
    <source>
        <dbReference type="ARBA" id="ARBA00022670"/>
    </source>
</evidence>